<reference evidence="1" key="1">
    <citation type="submission" date="2013-12" db="EMBL/GenBank/DDBJ databases">
        <title>A Varibaculum cambriense genome reconstructed from a premature infant gut community with otherwise low bacterial novelty that shifts toward anaerobic metabolism during the third week of life.</title>
        <authorList>
            <person name="Brown C.T."/>
            <person name="Sharon I."/>
            <person name="Thomas B.C."/>
            <person name="Castelle C.J."/>
            <person name="Morowitz M.J."/>
            <person name="Banfield J.F."/>
        </authorList>
    </citation>
    <scope>NUCLEOTIDE SEQUENCE</scope>
</reference>
<name>W1YA69_9ZZZZ</name>
<protein>
    <recommendedName>
        <fullName evidence="2">Glycosyltransferase</fullName>
    </recommendedName>
</protein>
<proteinExistence type="predicted"/>
<feature type="non-terminal residue" evidence="1">
    <location>
        <position position="1"/>
    </location>
</feature>
<evidence type="ECO:0008006" key="2">
    <source>
        <dbReference type="Google" id="ProtNLM"/>
    </source>
</evidence>
<dbReference type="EMBL" id="AZMM01006664">
    <property type="protein sequence ID" value="ETJ39468.1"/>
    <property type="molecule type" value="Genomic_DNA"/>
</dbReference>
<gene>
    <name evidence="1" type="ORF">Q604_UNBC06664G0001</name>
</gene>
<accession>W1YA69</accession>
<dbReference type="AlphaFoldDB" id="W1YA69"/>
<sequence>GVAESFYRDDKLISCDSKRYKIYMKLWVLCKPIRPLIFRVASIVRKFKRK</sequence>
<organism evidence="1">
    <name type="scientific">human gut metagenome</name>
    <dbReference type="NCBI Taxonomy" id="408170"/>
    <lineage>
        <taxon>unclassified sequences</taxon>
        <taxon>metagenomes</taxon>
        <taxon>organismal metagenomes</taxon>
    </lineage>
</organism>
<comment type="caution">
    <text evidence="1">The sequence shown here is derived from an EMBL/GenBank/DDBJ whole genome shotgun (WGS) entry which is preliminary data.</text>
</comment>
<evidence type="ECO:0000313" key="1">
    <source>
        <dbReference type="EMBL" id="ETJ39468.1"/>
    </source>
</evidence>